<protein>
    <submittedName>
        <fullName evidence="1">Uncharacterized protein</fullName>
    </submittedName>
</protein>
<comment type="caution">
    <text evidence="1">The sequence shown here is derived from an EMBL/GenBank/DDBJ whole genome shotgun (WGS) entry which is preliminary data.</text>
</comment>
<evidence type="ECO:0000313" key="2">
    <source>
        <dbReference type="Proteomes" id="UP000228711"/>
    </source>
</evidence>
<name>A0A2H0YTV0_9BACT</name>
<evidence type="ECO:0000313" key="1">
    <source>
        <dbReference type="EMBL" id="PIS41925.1"/>
    </source>
</evidence>
<dbReference type="AlphaFoldDB" id="A0A2H0YTV0"/>
<accession>A0A2H0YTV0</accession>
<sequence length="60" mass="6566">EKKTFLLASALNEQGGGTGLYFLQEHGGIPPTPPFRRVLAGTDGFFGKYTTFITFNILET</sequence>
<organism evidence="1 2">
    <name type="scientific">Candidatus Kerfeldbacteria bacterium CG08_land_8_20_14_0_20_42_7</name>
    <dbReference type="NCBI Taxonomy" id="2014245"/>
    <lineage>
        <taxon>Bacteria</taxon>
        <taxon>Candidatus Kerfeldiibacteriota</taxon>
    </lineage>
</organism>
<dbReference type="EMBL" id="PEXV01000016">
    <property type="protein sequence ID" value="PIS41925.1"/>
    <property type="molecule type" value="Genomic_DNA"/>
</dbReference>
<reference evidence="2" key="1">
    <citation type="submission" date="2017-09" db="EMBL/GenBank/DDBJ databases">
        <title>Depth-based differentiation of microbial function through sediment-hosted aquifers and enrichment of novel symbionts in the deep terrestrial subsurface.</title>
        <authorList>
            <person name="Probst A.J."/>
            <person name="Ladd B."/>
            <person name="Jarett J.K."/>
            <person name="Geller-Mcgrath D.E."/>
            <person name="Sieber C.M.K."/>
            <person name="Emerson J.B."/>
            <person name="Anantharaman K."/>
            <person name="Thomas B.C."/>
            <person name="Malmstrom R."/>
            <person name="Stieglmeier M."/>
            <person name="Klingl A."/>
            <person name="Woyke T."/>
            <person name="Ryan C.M."/>
            <person name="Banfield J.F."/>
        </authorList>
    </citation>
    <scope>NUCLEOTIDE SEQUENCE [LARGE SCALE GENOMIC DNA]</scope>
</reference>
<dbReference type="Proteomes" id="UP000228711">
    <property type="component" value="Unassembled WGS sequence"/>
</dbReference>
<gene>
    <name evidence="1" type="ORF">COT25_00495</name>
</gene>
<feature type="non-terminal residue" evidence="1">
    <location>
        <position position="1"/>
    </location>
</feature>
<proteinExistence type="predicted"/>